<dbReference type="SFLD" id="SFLDS00019">
    <property type="entry name" value="Glutathione_Transferase_(cytos"/>
    <property type="match status" value="1"/>
</dbReference>
<evidence type="ECO:0000313" key="4">
    <source>
        <dbReference type="EMBL" id="AGH94673.1"/>
    </source>
</evidence>
<evidence type="ECO:0000259" key="2">
    <source>
        <dbReference type="PROSITE" id="PS50404"/>
    </source>
</evidence>
<evidence type="ECO:0000259" key="3">
    <source>
        <dbReference type="PROSITE" id="PS50405"/>
    </source>
</evidence>
<dbReference type="RefSeq" id="WP_015469163.1">
    <property type="nucleotide sequence ID" value="NC_020813.1"/>
</dbReference>
<dbReference type="OrthoDB" id="509852at2"/>
<organism evidence="4 5">
    <name type="scientific">Pseudobdellovibrio exovorus JSS</name>
    <dbReference type="NCBI Taxonomy" id="1184267"/>
    <lineage>
        <taxon>Bacteria</taxon>
        <taxon>Pseudomonadati</taxon>
        <taxon>Bdellovibrionota</taxon>
        <taxon>Bdellovibrionia</taxon>
        <taxon>Bdellovibrionales</taxon>
        <taxon>Pseudobdellovibrionaceae</taxon>
        <taxon>Pseudobdellovibrio</taxon>
    </lineage>
</organism>
<dbReference type="InterPro" id="IPR004045">
    <property type="entry name" value="Glutathione_S-Trfase_N"/>
</dbReference>
<dbReference type="CDD" id="cd03042">
    <property type="entry name" value="GST_N_Zeta"/>
    <property type="match status" value="1"/>
</dbReference>
<dbReference type="GO" id="GO:0006559">
    <property type="term" value="P:L-phenylalanine catabolic process"/>
    <property type="evidence" value="ECO:0007669"/>
    <property type="project" value="TreeGrafter"/>
</dbReference>
<dbReference type="AlphaFoldDB" id="M4V655"/>
<dbReference type="PROSITE" id="PS50405">
    <property type="entry name" value="GST_CTER"/>
    <property type="match status" value="1"/>
</dbReference>
<protein>
    <submittedName>
        <fullName evidence="4">Maleylacetoacetate isomerase / glutathione S-transferase</fullName>
    </submittedName>
</protein>
<accession>M4V655</accession>
<dbReference type="HOGENOM" id="CLU_011226_20_1_7"/>
<feature type="domain" description="GST C-terminal" evidence="3">
    <location>
        <begin position="91"/>
        <end position="217"/>
    </location>
</feature>
<dbReference type="PATRIC" id="fig|1184267.3.peg.460"/>
<dbReference type="EMBL" id="CP003537">
    <property type="protein sequence ID" value="AGH94673.1"/>
    <property type="molecule type" value="Genomic_DNA"/>
</dbReference>
<dbReference type="CDD" id="cd03191">
    <property type="entry name" value="GST_C_Zeta"/>
    <property type="match status" value="1"/>
</dbReference>
<dbReference type="InterPro" id="IPR034330">
    <property type="entry name" value="GST_Zeta_C"/>
</dbReference>
<dbReference type="eggNOG" id="COG0625">
    <property type="taxonomic scope" value="Bacteria"/>
</dbReference>
<reference evidence="4 5" key="1">
    <citation type="journal article" date="2013" name="ISME J.">
        <title>By their genes ye shall know them: genomic signatures of predatory bacteria.</title>
        <authorList>
            <person name="Pasternak Z."/>
            <person name="Pietrokovski S."/>
            <person name="Rotem O."/>
            <person name="Gophna U."/>
            <person name="Lurie-Weinberger M.N."/>
            <person name="Jurkevitch E."/>
        </authorList>
    </citation>
    <scope>NUCLEOTIDE SEQUENCE [LARGE SCALE GENOMIC DNA]</scope>
    <source>
        <strain evidence="4 5">JSS</strain>
    </source>
</reference>
<dbReference type="FunFam" id="1.20.1050.10:FF:000010">
    <property type="entry name" value="Maleylacetoacetate isomerase isoform 1"/>
    <property type="match status" value="1"/>
</dbReference>
<gene>
    <name evidence="4" type="ORF">A11Q_453</name>
</gene>
<keyword evidence="4" id="KW-0413">Isomerase</keyword>
<dbReference type="SUPFAM" id="SSF47616">
    <property type="entry name" value="GST C-terminal domain-like"/>
    <property type="match status" value="1"/>
</dbReference>
<evidence type="ECO:0000256" key="1">
    <source>
        <dbReference type="ARBA" id="ARBA00010007"/>
    </source>
</evidence>
<dbReference type="InterPro" id="IPR036282">
    <property type="entry name" value="Glutathione-S-Trfase_C_sf"/>
</dbReference>
<feature type="domain" description="GST N-terminal" evidence="2">
    <location>
        <begin position="2"/>
        <end position="85"/>
    </location>
</feature>
<dbReference type="NCBIfam" id="TIGR01262">
    <property type="entry name" value="maiA"/>
    <property type="match status" value="1"/>
</dbReference>
<dbReference type="Pfam" id="PF13409">
    <property type="entry name" value="GST_N_2"/>
    <property type="match status" value="1"/>
</dbReference>
<dbReference type="SFLD" id="SFLDG00358">
    <property type="entry name" value="Main_(cytGST)"/>
    <property type="match status" value="1"/>
</dbReference>
<keyword evidence="5" id="KW-1185">Reference proteome</keyword>
<dbReference type="Gene3D" id="3.40.30.10">
    <property type="entry name" value="Glutaredoxin"/>
    <property type="match status" value="1"/>
</dbReference>
<dbReference type="InterPro" id="IPR034333">
    <property type="entry name" value="GST_Zeta_N"/>
</dbReference>
<dbReference type="GO" id="GO:0016034">
    <property type="term" value="F:maleylacetoacetate isomerase activity"/>
    <property type="evidence" value="ECO:0007669"/>
    <property type="project" value="TreeGrafter"/>
</dbReference>
<dbReference type="InterPro" id="IPR005955">
    <property type="entry name" value="GST_Zeta"/>
</dbReference>
<dbReference type="PANTHER" id="PTHR42673:SF4">
    <property type="entry name" value="MALEYLACETOACETATE ISOMERASE"/>
    <property type="match status" value="1"/>
</dbReference>
<evidence type="ECO:0000313" key="5">
    <source>
        <dbReference type="Proteomes" id="UP000012040"/>
    </source>
</evidence>
<dbReference type="Gene3D" id="1.20.1050.10">
    <property type="match status" value="1"/>
</dbReference>
<dbReference type="PROSITE" id="PS50404">
    <property type="entry name" value="GST_NTER"/>
    <property type="match status" value="1"/>
</dbReference>
<dbReference type="SUPFAM" id="SSF52833">
    <property type="entry name" value="Thioredoxin-like"/>
    <property type="match status" value="1"/>
</dbReference>
<name>M4V655_9BACT</name>
<dbReference type="InterPro" id="IPR010987">
    <property type="entry name" value="Glutathione-S-Trfase_C-like"/>
</dbReference>
<dbReference type="KEGG" id="bex:A11Q_453"/>
<dbReference type="InterPro" id="IPR040079">
    <property type="entry name" value="Glutathione_S-Trfase"/>
</dbReference>
<keyword evidence="4" id="KW-0808">Transferase</keyword>
<dbReference type="GO" id="GO:0005737">
    <property type="term" value="C:cytoplasm"/>
    <property type="evidence" value="ECO:0007669"/>
    <property type="project" value="InterPro"/>
</dbReference>
<dbReference type="InterPro" id="IPR004046">
    <property type="entry name" value="GST_C"/>
</dbReference>
<dbReference type="Proteomes" id="UP000012040">
    <property type="component" value="Chromosome"/>
</dbReference>
<dbReference type="InterPro" id="IPR036249">
    <property type="entry name" value="Thioredoxin-like_sf"/>
</dbReference>
<dbReference type="GO" id="GO:0006749">
    <property type="term" value="P:glutathione metabolic process"/>
    <property type="evidence" value="ECO:0007669"/>
    <property type="project" value="TreeGrafter"/>
</dbReference>
<proteinExistence type="inferred from homology"/>
<dbReference type="STRING" id="1184267.A11Q_453"/>
<dbReference type="GO" id="GO:0004364">
    <property type="term" value="F:glutathione transferase activity"/>
    <property type="evidence" value="ECO:0007669"/>
    <property type="project" value="TreeGrafter"/>
</dbReference>
<dbReference type="PANTHER" id="PTHR42673">
    <property type="entry name" value="MALEYLACETOACETATE ISOMERASE"/>
    <property type="match status" value="1"/>
</dbReference>
<comment type="similarity">
    <text evidence="1">Belongs to the GST superfamily. Zeta family.</text>
</comment>
<dbReference type="Pfam" id="PF14497">
    <property type="entry name" value="GST_C_3"/>
    <property type="match status" value="1"/>
</dbReference>
<sequence length="222" mass="25549">MSDLNLYNYFRSSTSYRVRIALELKGLDYAYTPVHLLHDGGEQFSEAYKSLNPLSGVPTLVHNGQALSQSFAIIEYLEDAFPQTTRLFPQDVFLKGKVRQFCEIINADIHPLQNLRVMQYLEKQAHFNADQKSTWLNKWIVKGLTAAEKTLEPYAGKYCFGDTVTAADLFLVPQLFSSQRFQIDISHFQLLSKIYENCNQLEAFKKAHPHRQPDTPEELRTP</sequence>